<evidence type="ECO:0000313" key="3">
    <source>
        <dbReference type="Proteomes" id="UP001370348"/>
    </source>
</evidence>
<keyword evidence="3" id="KW-1185">Reference proteome</keyword>
<feature type="compositionally biased region" description="Basic and acidic residues" evidence="1">
    <location>
        <begin position="1"/>
        <end position="15"/>
    </location>
</feature>
<name>A0ABZ2M858_9BACT</name>
<gene>
    <name evidence="2" type="ORF">LZC94_15705</name>
</gene>
<dbReference type="EMBL" id="CP089984">
    <property type="protein sequence ID" value="WXB18670.1"/>
    <property type="molecule type" value="Genomic_DNA"/>
</dbReference>
<dbReference type="Proteomes" id="UP001370348">
    <property type="component" value="Chromosome"/>
</dbReference>
<accession>A0ABZ2M858</accession>
<organism evidence="2 3">
    <name type="scientific">Pendulispora albinea</name>
    <dbReference type="NCBI Taxonomy" id="2741071"/>
    <lineage>
        <taxon>Bacteria</taxon>
        <taxon>Pseudomonadati</taxon>
        <taxon>Myxococcota</taxon>
        <taxon>Myxococcia</taxon>
        <taxon>Myxococcales</taxon>
        <taxon>Sorangiineae</taxon>
        <taxon>Pendulisporaceae</taxon>
        <taxon>Pendulispora</taxon>
    </lineage>
</organism>
<protein>
    <submittedName>
        <fullName evidence="2">Uncharacterized protein</fullName>
    </submittedName>
</protein>
<evidence type="ECO:0000256" key="1">
    <source>
        <dbReference type="SAM" id="MobiDB-lite"/>
    </source>
</evidence>
<sequence>MKSNDAEEPHGDPPGKEPTTNGDNDSVGEVVERVADAPEVTKVTTFGLRSGDFPAYVSHLLGGKWDHLFQNITIRNPNKSKQTVVLSGALAGYTKTPATGTVKLDPGQEVSGWFDAALDFEALDKITSPVTASIELKLTTQEGKVLFASTKPTRVLPKNTVIWKDFFRASHPTSLGLGFLEMKIAALSLTTPHDGWGEIDKLLHEAATYSTYKSISGYAAYHKADSTLDQDQAGFADQVGSIWSALKARGFNYTNVPQNFFAASQNVRYPAESLRVTTGNCIDGTLVLASVLEAIGMEPFINYVPGHAFVGAHLAPKGSPNYGYYAIIETTMLGTSSFADATMTGLREYNQNKNAGTLVTFEVSEGRAEGYLPSPFPLR</sequence>
<proteinExistence type="predicted"/>
<feature type="region of interest" description="Disordered" evidence="1">
    <location>
        <begin position="1"/>
        <end position="26"/>
    </location>
</feature>
<evidence type="ECO:0000313" key="2">
    <source>
        <dbReference type="EMBL" id="WXB18670.1"/>
    </source>
</evidence>
<dbReference type="RefSeq" id="WP_394828302.1">
    <property type="nucleotide sequence ID" value="NZ_CP089984.1"/>
</dbReference>
<reference evidence="2 3" key="1">
    <citation type="submission" date="2021-12" db="EMBL/GenBank/DDBJ databases">
        <title>Discovery of the Pendulisporaceae a myxobacterial family with distinct sporulation behavior and unique specialized metabolism.</title>
        <authorList>
            <person name="Garcia R."/>
            <person name="Popoff A."/>
            <person name="Bader C.D."/>
            <person name="Loehr J."/>
            <person name="Walesch S."/>
            <person name="Walt C."/>
            <person name="Boldt J."/>
            <person name="Bunk B."/>
            <person name="Haeckl F.J.F.P.J."/>
            <person name="Gunesch A.P."/>
            <person name="Birkelbach J."/>
            <person name="Nuebel U."/>
            <person name="Pietschmann T."/>
            <person name="Bach T."/>
            <person name="Mueller R."/>
        </authorList>
    </citation>
    <scope>NUCLEOTIDE SEQUENCE [LARGE SCALE GENOMIC DNA]</scope>
    <source>
        <strain evidence="2 3">MSr11954</strain>
    </source>
</reference>